<feature type="transmembrane region" description="Helical" evidence="1">
    <location>
        <begin position="12"/>
        <end position="32"/>
    </location>
</feature>
<feature type="transmembrane region" description="Helical" evidence="1">
    <location>
        <begin position="70"/>
        <end position="89"/>
    </location>
</feature>
<keyword evidence="1" id="KW-1133">Transmembrane helix</keyword>
<feature type="transmembrane region" description="Helical" evidence="1">
    <location>
        <begin position="44"/>
        <end position="64"/>
    </location>
</feature>
<dbReference type="EMBL" id="VITO01000032">
    <property type="protein sequence ID" value="TWB14978.1"/>
    <property type="molecule type" value="Genomic_DNA"/>
</dbReference>
<keyword evidence="1" id="KW-0812">Transmembrane</keyword>
<protein>
    <submittedName>
        <fullName evidence="2">Uncharacterized protein</fullName>
    </submittedName>
</protein>
<sequence>MVHAHSLHSLALLLLILGGLFALGFGFVLFHVPGEPAERRAILPYYYAMPVVLMGTALVLNVGLARGWPGLLFLGGIAAVALATSRVCGKCGVAVQPRSLVPPKYCAHCGRAFRDTGNER</sequence>
<name>A0A560F024_9PROT</name>
<gene>
    <name evidence="2" type="ORF">FBZ88_13212</name>
</gene>
<proteinExistence type="predicted"/>
<organism evidence="2 3">
    <name type="scientific">Nitrospirillum amazonense</name>
    <dbReference type="NCBI Taxonomy" id="28077"/>
    <lineage>
        <taxon>Bacteria</taxon>
        <taxon>Pseudomonadati</taxon>
        <taxon>Pseudomonadota</taxon>
        <taxon>Alphaproteobacteria</taxon>
        <taxon>Rhodospirillales</taxon>
        <taxon>Azospirillaceae</taxon>
        <taxon>Nitrospirillum</taxon>
    </lineage>
</organism>
<evidence type="ECO:0000313" key="2">
    <source>
        <dbReference type="EMBL" id="TWB14978.1"/>
    </source>
</evidence>
<keyword evidence="3" id="KW-1185">Reference proteome</keyword>
<accession>A0A560F024</accession>
<dbReference type="AlphaFoldDB" id="A0A560F024"/>
<dbReference type="Proteomes" id="UP000316545">
    <property type="component" value="Unassembled WGS sequence"/>
</dbReference>
<comment type="caution">
    <text evidence="2">The sequence shown here is derived from an EMBL/GenBank/DDBJ whole genome shotgun (WGS) entry which is preliminary data.</text>
</comment>
<keyword evidence="1" id="KW-0472">Membrane</keyword>
<evidence type="ECO:0000256" key="1">
    <source>
        <dbReference type="SAM" id="Phobius"/>
    </source>
</evidence>
<reference evidence="2 3" key="1">
    <citation type="submission" date="2019-06" db="EMBL/GenBank/DDBJ databases">
        <title>Genomic Encyclopedia of Type Strains, Phase IV (KMG-V): Genome sequencing to study the core and pangenomes of soil and plant-associated prokaryotes.</title>
        <authorList>
            <person name="Whitman W."/>
        </authorList>
    </citation>
    <scope>NUCLEOTIDE SEQUENCE [LARGE SCALE GENOMIC DNA]</scope>
    <source>
        <strain evidence="2 3">BR 11865</strain>
    </source>
</reference>
<evidence type="ECO:0000313" key="3">
    <source>
        <dbReference type="Proteomes" id="UP000316545"/>
    </source>
</evidence>